<feature type="region of interest" description="Disordered" evidence="5">
    <location>
        <begin position="484"/>
        <end position="576"/>
    </location>
</feature>
<feature type="compositionally biased region" description="Polar residues" evidence="5">
    <location>
        <begin position="518"/>
        <end position="528"/>
    </location>
</feature>
<protein>
    <recommendedName>
        <fullName evidence="7">Calcineurin-like phosphoesterase domain-containing protein</fullName>
    </recommendedName>
</protein>
<keyword evidence="3 6" id="KW-1133">Transmembrane helix</keyword>
<dbReference type="STRING" id="933852.A0A0C2WXH0"/>
<feature type="compositionally biased region" description="Basic and acidic residues" evidence="5">
    <location>
        <begin position="622"/>
        <end position="634"/>
    </location>
</feature>
<keyword evidence="4 6" id="KW-0472">Membrane</keyword>
<keyword evidence="2 6" id="KW-0812">Transmembrane</keyword>
<dbReference type="EMBL" id="KN824365">
    <property type="protein sequence ID" value="KIM22047.1"/>
    <property type="molecule type" value="Genomic_DNA"/>
</dbReference>
<evidence type="ECO:0000256" key="2">
    <source>
        <dbReference type="ARBA" id="ARBA00022692"/>
    </source>
</evidence>
<dbReference type="Pfam" id="PF00149">
    <property type="entry name" value="Metallophos"/>
    <property type="match status" value="1"/>
</dbReference>
<evidence type="ECO:0000259" key="7">
    <source>
        <dbReference type="Pfam" id="PF00149"/>
    </source>
</evidence>
<evidence type="ECO:0000256" key="1">
    <source>
        <dbReference type="ARBA" id="ARBA00004141"/>
    </source>
</evidence>
<evidence type="ECO:0000313" key="9">
    <source>
        <dbReference type="Proteomes" id="UP000054097"/>
    </source>
</evidence>
<dbReference type="GO" id="GO:0016020">
    <property type="term" value="C:membrane"/>
    <property type="evidence" value="ECO:0007669"/>
    <property type="project" value="UniProtKB-SubCell"/>
</dbReference>
<dbReference type="GO" id="GO:0005783">
    <property type="term" value="C:endoplasmic reticulum"/>
    <property type="evidence" value="ECO:0007669"/>
    <property type="project" value="TreeGrafter"/>
</dbReference>
<evidence type="ECO:0000256" key="5">
    <source>
        <dbReference type="SAM" id="MobiDB-lite"/>
    </source>
</evidence>
<gene>
    <name evidence="8" type="ORF">M408DRAFT_333100</name>
</gene>
<dbReference type="SUPFAM" id="SSF56300">
    <property type="entry name" value="Metallo-dependent phosphatases"/>
    <property type="match status" value="1"/>
</dbReference>
<accession>A0A0C2WXH0</accession>
<dbReference type="PANTHER" id="PTHR13315">
    <property type="entry name" value="METALLO PHOSPHOESTERASE RELATED"/>
    <property type="match status" value="1"/>
</dbReference>
<dbReference type="Proteomes" id="UP000054097">
    <property type="component" value="Unassembled WGS sequence"/>
</dbReference>
<dbReference type="PANTHER" id="PTHR13315:SF4">
    <property type="entry name" value="METALLOPHOSPHOESTERASE, ISOFORM E"/>
    <property type="match status" value="1"/>
</dbReference>
<evidence type="ECO:0000256" key="3">
    <source>
        <dbReference type="ARBA" id="ARBA00022989"/>
    </source>
</evidence>
<reference evidence="9" key="2">
    <citation type="submission" date="2015-01" db="EMBL/GenBank/DDBJ databases">
        <title>Evolutionary Origins and Diversification of the Mycorrhizal Mutualists.</title>
        <authorList>
            <consortium name="DOE Joint Genome Institute"/>
            <consortium name="Mycorrhizal Genomics Consortium"/>
            <person name="Kohler A."/>
            <person name="Kuo A."/>
            <person name="Nagy L.G."/>
            <person name="Floudas D."/>
            <person name="Copeland A."/>
            <person name="Barry K.W."/>
            <person name="Cichocki N."/>
            <person name="Veneault-Fourrey C."/>
            <person name="LaButti K."/>
            <person name="Lindquist E.A."/>
            <person name="Lipzen A."/>
            <person name="Lundell T."/>
            <person name="Morin E."/>
            <person name="Murat C."/>
            <person name="Riley R."/>
            <person name="Ohm R."/>
            <person name="Sun H."/>
            <person name="Tunlid A."/>
            <person name="Henrissat B."/>
            <person name="Grigoriev I.V."/>
            <person name="Hibbett D.S."/>
            <person name="Martin F."/>
        </authorList>
    </citation>
    <scope>NUCLEOTIDE SEQUENCE [LARGE SCALE GENOMIC DNA]</scope>
    <source>
        <strain evidence="9">MAFF 305830</strain>
    </source>
</reference>
<proteinExistence type="predicted"/>
<keyword evidence="9" id="KW-1185">Reference proteome</keyword>
<feature type="region of interest" description="Disordered" evidence="5">
    <location>
        <begin position="610"/>
        <end position="634"/>
    </location>
</feature>
<feature type="domain" description="Calcineurin-like phosphoesterase" evidence="7">
    <location>
        <begin position="67"/>
        <end position="326"/>
    </location>
</feature>
<dbReference type="HOGENOM" id="CLU_391359_0_0_1"/>
<dbReference type="AlphaFoldDB" id="A0A0C2WXH0"/>
<organism evidence="8 9">
    <name type="scientific">Serendipita vermifera MAFF 305830</name>
    <dbReference type="NCBI Taxonomy" id="933852"/>
    <lineage>
        <taxon>Eukaryota</taxon>
        <taxon>Fungi</taxon>
        <taxon>Dikarya</taxon>
        <taxon>Basidiomycota</taxon>
        <taxon>Agaricomycotina</taxon>
        <taxon>Agaricomycetes</taxon>
        <taxon>Sebacinales</taxon>
        <taxon>Serendipitaceae</taxon>
        <taxon>Serendipita</taxon>
    </lineage>
</organism>
<evidence type="ECO:0000313" key="8">
    <source>
        <dbReference type="EMBL" id="KIM22047.1"/>
    </source>
</evidence>
<feature type="compositionally biased region" description="Basic and acidic residues" evidence="5">
    <location>
        <begin position="546"/>
        <end position="561"/>
    </location>
</feature>
<feature type="transmembrane region" description="Helical" evidence="6">
    <location>
        <begin position="21"/>
        <end position="40"/>
    </location>
</feature>
<evidence type="ECO:0000256" key="6">
    <source>
        <dbReference type="SAM" id="Phobius"/>
    </source>
</evidence>
<dbReference type="InterPro" id="IPR004843">
    <property type="entry name" value="Calcineurin-like_PHP"/>
</dbReference>
<dbReference type="Gene3D" id="3.60.21.10">
    <property type="match status" value="1"/>
</dbReference>
<dbReference type="InterPro" id="IPR029052">
    <property type="entry name" value="Metallo-depent_PP-like"/>
</dbReference>
<dbReference type="GO" id="GO:0006506">
    <property type="term" value="P:GPI anchor biosynthetic process"/>
    <property type="evidence" value="ECO:0007669"/>
    <property type="project" value="InterPro"/>
</dbReference>
<comment type="subcellular location">
    <subcellularLocation>
        <location evidence="1">Membrane</location>
        <topology evidence="1">Multi-pass membrane protein</topology>
    </subcellularLocation>
</comment>
<name>A0A0C2WXH0_SERVB</name>
<dbReference type="GO" id="GO:0016787">
    <property type="term" value="F:hydrolase activity"/>
    <property type="evidence" value="ECO:0007669"/>
    <property type="project" value="InterPro"/>
</dbReference>
<evidence type="ECO:0000256" key="4">
    <source>
        <dbReference type="ARBA" id="ARBA00023136"/>
    </source>
</evidence>
<feature type="compositionally biased region" description="Polar residues" evidence="5">
    <location>
        <begin position="495"/>
        <end position="507"/>
    </location>
</feature>
<dbReference type="OrthoDB" id="5977743at2759"/>
<sequence>MRTRRVSFLLRSRAYIIHGLRLLWLFLVLWFELGIFTWSIRNCKWPDTRWNQSVHSPKADSILPAHLLVLADTQVLDDHSLPSVSRFFRPLVRFVVRNYLRKGWRAAQTLKPDGVLFLGDMISGGRYARDDEEYDAFVDKFREIFTLPTGLSTYYVVGNNDVGLGHSMQFSQRARSRFRSSFHTEPNRVVTFGNHSLVLVDAPGLVEEDYRRVNENKIYSLRNPTSSKKYRGLWNPSRGGTMEFITTLDKERKGEENPLPIVIFSHIPFARPERSNCGPLREQTGPSDSHIQKGAGPGYQNLLGKATSTWLLETLEPSAVFTADDHDYCELTHVYLGAPATTEDSVPWITKTVRETTVKTFSTMTGVRRPAMHLLSFWNPPTSRGSLPPDVDVPSTHGTTSISTVADTACFLPDQMSIYLHGYLPLILLTFALLIWHNVKSPVARSKLSITTMTMHHRDKSLPLFDSPTTPRFETRTAMDIHESDMTHRAGGSNAAHTTSRYTSQRAASGLRTPISRGGSSPFSTSPLASPVLLPPDMDDDEDENSERGSEENRVRDESHLGHGLGVGREVPRTPRTPLSRLLDAAYRAPASPTGTWEMGTWRKGSSRNSLYGMVPATPAPTREESKERRKASEGWRQVSSERYDLWRVAGFGRAVLSMVWDAVLGRVGGDGPNEVLWRRCVWDAVCVALPCWLLFGLVDSWFIW</sequence>
<reference evidence="8 9" key="1">
    <citation type="submission" date="2014-04" db="EMBL/GenBank/DDBJ databases">
        <authorList>
            <consortium name="DOE Joint Genome Institute"/>
            <person name="Kuo A."/>
            <person name="Zuccaro A."/>
            <person name="Kohler A."/>
            <person name="Nagy L.G."/>
            <person name="Floudas D."/>
            <person name="Copeland A."/>
            <person name="Barry K.W."/>
            <person name="Cichocki N."/>
            <person name="Veneault-Fourrey C."/>
            <person name="LaButti K."/>
            <person name="Lindquist E.A."/>
            <person name="Lipzen A."/>
            <person name="Lundell T."/>
            <person name="Morin E."/>
            <person name="Murat C."/>
            <person name="Sun H."/>
            <person name="Tunlid A."/>
            <person name="Henrissat B."/>
            <person name="Grigoriev I.V."/>
            <person name="Hibbett D.S."/>
            <person name="Martin F."/>
            <person name="Nordberg H.P."/>
            <person name="Cantor M.N."/>
            <person name="Hua S.X."/>
        </authorList>
    </citation>
    <scope>NUCLEOTIDE SEQUENCE [LARGE SCALE GENOMIC DNA]</scope>
    <source>
        <strain evidence="8 9">MAFF 305830</strain>
    </source>
</reference>
<dbReference type="InterPro" id="IPR033308">
    <property type="entry name" value="PGAP5/Cdc1/Ted1"/>
</dbReference>